<comment type="caution">
    <text evidence="2">The sequence shown here is derived from an EMBL/GenBank/DDBJ whole genome shotgun (WGS) entry which is preliminary data.</text>
</comment>
<dbReference type="RefSeq" id="WP_386773488.1">
    <property type="nucleotide sequence ID" value="NZ_JBHRUG010000019.1"/>
</dbReference>
<protein>
    <submittedName>
        <fullName evidence="2">Uncharacterized protein</fullName>
    </submittedName>
</protein>
<sequence length="133" mass="14421">MLIQAEAVQRIAQTGTAGRVLTPIRISSAASSSTRPLAPNDSPHRATIAASTNQEDIALADDIAEITAQRGGGDRRNGNPAEHDRQRAPPVRREEPTARSCHDRSFPCRKPERHPFTADGEVQALRYMNMVGG</sequence>
<reference evidence="3" key="1">
    <citation type="journal article" date="2019" name="Int. J. Syst. Evol. Microbiol.">
        <title>The Global Catalogue of Microorganisms (GCM) 10K type strain sequencing project: providing services to taxonomists for standard genome sequencing and annotation.</title>
        <authorList>
            <consortium name="The Broad Institute Genomics Platform"/>
            <consortium name="The Broad Institute Genome Sequencing Center for Infectious Disease"/>
            <person name="Wu L."/>
            <person name="Ma J."/>
        </authorList>
    </citation>
    <scope>NUCLEOTIDE SEQUENCE [LARGE SCALE GENOMIC DNA]</scope>
    <source>
        <strain evidence="3">CECT 7698</strain>
    </source>
</reference>
<proteinExistence type="predicted"/>
<evidence type="ECO:0000313" key="2">
    <source>
        <dbReference type="EMBL" id="MFC3283975.1"/>
    </source>
</evidence>
<dbReference type="Proteomes" id="UP001595579">
    <property type="component" value="Unassembled WGS sequence"/>
</dbReference>
<keyword evidence="3" id="KW-1185">Reference proteome</keyword>
<accession>A0ABV7LQJ4</accession>
<organism evidence="2 3">
    <name type="scientific">Litchfieldella rifensis</name>
    <dbReference type="NCBI Taxonomy" id="762643"/>
    <lineage>
        <taxon>Bacteria</taxon>
        <taxon>Pseudomonadati</taxon>
        <taxon>Pseudomonadota</taxon>
        <taxon>Gammaproteobacteria</taxon>
        <taxon>Oceanospirillales</taxon>
        <taxon>Halomonadaceae</taxon>
        <taxon>Litchfieldella</taxon>
    </lineage>
</organism>
<name>A0ABV7LQJ4_9GAMM</name>
<evidence type="ECO:0000256" key="1">
    <source>
        <dbReference type="SAM" id="MobiDB-lite"/>
    </source>
</evidence>
<feature type="compositionally biased region" description="Basic and acidic residues" evidence="1">
    <location>
        <begin position="72"/>
        <end position="115"/>
    </location>
</feature>
<dbReference type="EMBL" id="JBHRUG010000019">
    <property type="protein sequence ID" value="MFC3283975.1"/>
    <property type="molecule type" value="Genomic_DNA"/>
</dbReference>
<gene>
    <name evidence="2" type="ORF">ACFOEV_10185</name>
</gene>
<feature type="region of interest" description="Disordered" evidence="1">
    <location>
        <begin position="67"/>
        <end position="115"/>
    </location>
</feature>
<evidence type="ECO:0000313" key="3">
    <source>
        <dbReference type="Proteomes" id="UP001595579"/>
    </source>
</evidence>